<dbReference type="InterPro" id="IPR008969">
    <property type="entry name" value="CarboxyPept-like_regulatory"/>
</dbReference>
<evidence type="ECO:0000256" key="4">
    <source>
        <dbReference type="ARBA" id="ARBA00022692"/>
    </source>
</evidence>
<evidence type="ECO:0000313" key="11">
    <source>
        <dbReference type="Proteomes" id="UP000249542"/>
    </source>
</evidence>
<keyword evidence="11" id="KW-1185">Reference proteome</keyword>
<reference evidence="10 11" key="1">
    <citation type="submission" date="2018-06" db="EMBL/GenBank/DDBJ databases">
        <title>Genomic Encyclopedia of Archaeal and Bacterial Type Strains, Phase II (KMG-II): from individual species to whole genera.</title>
        <authorList>
            <person name="Goeker M."/>
        </authorList>
    </citation>
    <scope>NUCLEOTIDE SEQUENCE [LARGE SCALE GENOMIC DNA]</scope>
    <source>
        <strain evidence="10 11">DSM 15361</strain>
    </source>
</reference>
<dbReference type="GO" id="GO:0009279">
    <property type="term" value="C:cell outer membrane"/>
    <property type="evidence" value="ECO:0007669"/>
    <property type="project" value="UniProtKB-SubCell"/>
</dbReference>
<dbReference type="NCBIfam" id="TIGR04056">
    <property type="entry name" value="OMP_RagA_SusC"/>
    <property type="match status" value="1"/>
</dbReference>
<dbReference type="Gene3D" id="2.60.40.1120">
    <property type="entry name" value="Carboxypeptidase-like, regulatory domain"/>
    <property type="match status" value="1"/>
</dbReference>
<keyword evidence="8" id="KW-0732">Signal</keyword>
<keyword evidence="6 7" id="KW-0998">Cell outer membrane</keyword>
<name>A0A2W7HV42_9FLAO</name>
<dbReference type="Pfam" id="PF13715">
    <property type="entry name" value="CarbopepD_reg_2"/>
    <property type="match status" value="1"/>
</dbReference>
<evidence type="ECO:0000256" key="6">
    <source>
        <dbReference type="ARBA" id="ARBA00023237"/>
    </source>
</evidence>
<feature type="signal peptide" evidence="8">
    <location>
        <begin position="1"/>
        <end position="22"/>
    </location>
</feature>
<dbReference type="EMBL" id="QKYV01000008">
    <property type="protein sequence ID" value="PZW38611.1"/>
    <property type="molecule type" value="Genomic_DNA"/>
</dbReference>
<dbReference type="AlphaFoldDB" id="A0A2W7HV42"/>
<dbReference type="InterPro" id="IPR039426">
    <property type="entry name" value="TonB-dep_rcpt-like"/>
</dbReference>
<organism evidence="10 11">
    <name type="scientific">Mesonia algae</name>
    <dbReference type="NCBI Taxonomy" id="213248"/>
    <lineage>
        <taxon>Bacteria</taxon>
        <taxon>Pseudomonadati</taxon>
        <taxon>Bacteroidota</taxon>
        <taxon>Flavobacteriia</taxon>
        <taxon>Flavobacteriales</taxon>
        <taxon>Flavobacteriaceae</taxon>
        <taxon>Mesonia</taxon>
    </lineage>
</organism>
<evidence type="ECO:0000256" key="1">
    <source>
        <dbReference type="ARBA" id="ARBA00004571"/>
    </source>
</evidence>
<accession>A0A2W7HV42</accession>
<evidence type="ECO:0000256" key="3">
    <source>
        <dbReference type="ARBA" id="ARBA00022452"/>
    </source>
</evidence>
<dbReference type="RefSeq" id="WP_111541899.1">
    <property type="nucleotide sequence ID" value="NZ_QKYV01000008.1"/>
</dbReference>
<keyword evidence="4 7" id="KW-0812">Transmembrane</keyword>
<feature type="chain" id="PRO_5016061298" evidence="8">
    <location>
        <begin position="23"/>
        <end position="1026"/>
    </location>
</feature>
<dbReference type="SUPFAM" id="SSF49464">
    <property type="entry name" value="Carboxypeptidase regulatory domain-like"/>
    <property type="match status" value="1"/>
</dbReference>
<keyword evidence="3 7" id="KW-1134">Transmembrane beta strand</keyword>
<evidence type="ECO:0000259" key="9">
    <source>
        <dbReference type="Pfam" id="PF07715"/>
    </source>
</evidence>
<dbReference type="Gene3D" id="2.40.170.20">
    <property type="entry name" value="TonB-dependent receptor, beta-barrel domain"/>
    <property type="match status" value="1"/>
</dbReference>
<dbReference type="InterPro" id="IPR023996">
    <property type="entry name" value="TonB-dep_OMP_SusC/RagA"/>
</dbReference>
<keyword evidence="5 7" id="KW-0472">Membrane</keyword>
<dbReference type="Gene3D" id="2.170.130.10">
    <property type="entry name" value="TonB-dependent receptor, plug domain"/>
    <property type="match status" value="1"/>
</dbReference>
<gene>
    <name evidence="10" type="ORF">LX95_02633</name>
</gene>
<dbReference type="SUPFAM" id="SSF56935">
    <property type="entry name" value="Porins"/>
    <property type="match status" value="1"/>
</dbReference>
<keyword evidence="2 7" id="KW-0813">Transport</keyword>
<evidence type="ECO:0000256" key="7">
    <source>
        <dbReference type="PROSITE-ProRule" id="PRU01360"/>
    </source>
</evidence>
<dbReference type="Proteomes" id="UP000249542">
    <property type="component" value="Unassembled WGS sequence"/>
</dbReference>
<sequence length="1026" mass="111229">MRTKFSGILTLLLAFVVQLTFAQEKTISGVVSDDQGLPLPGVNIIIKGTSSGTQTGFDGDYNLQASQGDVLVFSYIGFESQEVPVGAASSYDVTMKAGNTLDDVVINVLGTKRKVDELVSANQVVSSEELTQANNPNAVVGLAGKVSGLQINTTNSGVEQNTRIVLRGNRSLTGNNEALIVIDGVISTSQVFTALDPNVIESINVIKGANGAALYGSQGANGVISITTKQGTGDGGKLKVDFASTTTFEDVAYLPQRQTRYGQGWNGEQVSYENGAWGPEIDGTNPMVPVGLPQEDGTYRYFPYKADADNLKDFFKTGTSFQNTVTVSGGTAKDGYAFLSAGKVDQEFVVEDDIADRTSINFKAGKEFGKWSLSGNATYITSKTETTNGGLYEDLLQTATTIPVGEFTSSNLQDHWTSYYRNPNWIRENERNTSRYDIFTGIANIGFQFNDNISARYTANIRTRQTNSRSYVNGYIDTENIGGGDFTTQSQFSTNNTALRNFYSDLIISFDYMLNDDLNLKVDLGNNLRDNLFTTTAVGGTPTTLPGFYNADNIEGTPTVSNGYTRSRTYSYFGKATLGYKDFVFFDVTGRNDKTSVLSQDNNSFFYPSAGLSLILTKAIPSLKGDILNYAKISGGFARVGNAVVSAYDINDIYVQPAGYPYGGLNSFLPSVTVADPNLENEFLNSTEINLNLGFFNDRITLDGSAFMSKNENQIVTASSSSASGILNSRQNLGETETKGFEVDLGFTPIKTENFRWNARLSYSTNETEVIKVSETASEVALAQYSSGGGGIGIFAIEGENFPTIKGSGYQRDPEGRVVINPATGVPVVDSELKNLGTSNPDYILGLNTSFEYKGLRLSATMDYRTGHQFFSGAKSWLSWSGHLIESAQNGRRGFIYPNSVIENPDGSFTPNTSVLTGGTTYANYLSYFQDQYYSVNENFVLDATAFKLRELALSYSLPSKLLESTSFQAVSLGLVARNILTVLPKENRGYNDPETSNTTGNDQGIAAVSQYPVTRSLGFTLNLSF</sequence>
<comment type="caution">
    <text evidence="10">The sequence shown here is derived from an EMBL/GenBank/DDBJ whole genome shotgun (WGS) entry which is preliminary data.</text>
</comment>
<feature type="domain" description="TonB-dependent receptor plug" evidence="9">
    <location>
        <begin position="117"/>
        <end position="223"/>
    </location>
</feature>
<evidence type="ECO:0000256" key="2">
    <source>
        <dbReference type="ARBA" id="ARBA00022448"/>
    </source>
</evidence>
<protein>
    <submittedName>
        <fullName evidence="10">TonB-linked SusC/RagA family outer membrane protein</fullName>
    </submittedName>
</protein>
<evidence type="ECO:0000256" key="8">
    <source>
        <dbReference type="SAM" id="SignalP"/>
    </source>
</evidence>
<dbReference type="InterPro" id="IPR012910">
    <property type="entry name" value="Plug_dom"/>
</dbReference>
<dbReference type="InterPro" id="IPR037066">
    <property type="entry name" value="Plug_dom_sf"/>
</dbReference>
<comment type="similarity">
    <text evidence="7">Belongs to the TonB-dependent receptor family.</text>
</comment>
<dbReference type="Pfam" id="PF07715">
    <property type="entry name" value="Plug"/>
    <property type="match status" value="1"/>
</dbReference>
<proteinExistence type="inferred from homology"/>
<evidence type="ECO:0000256" key="5">
    <source>
        <dbReference type="ARBA" id="ARBA00023136"/>
    </source>
</evidence>
<comment type="subcellular location">
    <subcellularLocation>
        <location evidence="1 7">Cell outer membrane</location>
        <topology evidence="1 7">Multi-pass membrane protein</topology>
    </subcellularLocation>
</comment>
<evidence type="ECO:0000313" key="10">
    <source>
        <dbReference type="EMBL" id="PZW38611.1"/>
    </source>
</evidence>
<dbReference type="PROSITE" id="PS52016">
    <property type="entry name" value="TONB_DEPENDENT_REC_3"/>
    <property type="match status" value="1"/>
</dbReference>
<dbReference type="InterPro" id="IPR036942">
    <property type="entry name" value="Beta-barrel_TonB_sf"/>
</dbReference>